<organism evidence="2">
    <name type="scientific">Nasutitermes takasagoensis chuvirus 1</name>
    <dbReference type="NCBI Taxonomy" id="3133479"/>
    <lineage>
        <taxon>Viruses</taxon>
        <taxon>Riboviria</taxon>
        <taxon>Orthornavirae</taxon>
        <taxon>Negarnaviricota</taxon>
        <taxon>Haploviricotina</taxon>
        <taxon>Monjiviricetes</taxon>
        <taxon>Jingchuvirales</taxon>
        <taxon>Chuviridae</taxon>
    </lineage>
</organism>
<dbReference type="PROSITE" id="PS51257">
    <property type="entry name" value="PROKAR_LIPOPROTEIN"/>
    <property type="match status" value="1"/>
</dbReference>
<evidence type="ECO:0000313" key="2">
    <source>
        <dbReference type="EMBL" id="DBA56558.1"/>
    </source>
</evidence>
<proteinExistence type="predicted"/>
<name>A0AAT9JH28_9VIRU</name>
<dbReference type="EMBL" id="BK067099">
    <property type="protein sequence ID" value="DBA56558.1"/>
    <property type="molecule type" value="Viral_cRNA"/>
</dbReference>
<accession>A0AAT9JH28</accession>
<evidence type="ECO:0000256" key="1">
    <source>
        <dbReference type="SAM" id="MobiDB-lite"/>
    </source>
</evidence>
<sequence length="659" mass="75024">MFLSIKLITYFVFLSFFCCMFQGCLSSQKLIGFECGHASLNYTAISTLSVKDCSVPNLNLHVNSIYVQLVQYNRLVYHNTRTCKVVYTRLITHCGMHDHASAVREMFASYILELGKTECDLLHATRILRHQSAEIRDIKMNTTTVKISQVAGWTDSYGNCGRGSYTDRFGTWHNVAVTAQFEITLATGTSRLSLDDDILITSSGVQCKFSSGYCLDVNQGELSWDLHEVDGCDRRKYSVLYEGPATEIIRSNYGSENLRETTITVEQGQTIFALRITGHTVFCFQKALITEHPKLLIVQGQKNEFILSKTTTFAPDMDLFAYVNSKFLYVERHIRSQIESMYMDLFLQRCEVERKTLKNLITLALTNPVGFAYDYTGGPGYTAVVKGEVIYLVKCIPTEVIIRHTEVCYNSIPISYMNQSAFLTPRSRIIVEYSDELECLTTIPAGYHMYERWYFTHPKFVEQPPPLELSPQLDLSWQYRDAAELSEGGIYSSQELELLRKQLLAPITRDAIGTTISNVIDGRNFDNKQFKLHRLISEDTIVSLTQTVIDKLWGWMKVFGNVSSGIIGLYLIWKFIVYLTSVVINSKILFDIFGWSLHLIASVSTTISKYLVHRKGLQPSAKEDSVDSRPSEEPPPVSPRIRTNPLYPVTDLHVTQWEH</sequence>
<feature type="region of interest" description="Disordered" evidence="1">
    <location>
        <begin position="621"/>
        <end position="645"/>
    </location>
</feature>
<feature type="compositionally biased region" description="Basic and acidic residues" evidence="1">
    <location>
        <begin position="621"/>
        <end position="632"/>
    </location>
</feature>
<dbReference type="Pfam" id="PF24664">
    <property type="entry name" value="Monjiviricetes_fusion"/>
    <property type="match status" value="1"/>
</dbReference>
<protein>
    <submittedName>
        <fullName evidence="2">Glycoprotein</fullName>
    </submittedName>
</protein>
<reference evidence="2" key="1">
    <citation type="journal article" date="2024" name="Microb. Genom.">
        <title>The hidden RNA viruses in Blattodea (cockroach and termite).</title>
        <authorList>
            <person name="Fan J."/>
            <person name="Jiang S."/>
            <person name="Li W."/>
            <person name="Li J."/>
            <person name="Pang R."/>
            <person name="Wu H."/>
        </authorList>
    </citation>
    <scope>NUCLEOTIDE SEQUENCE</scope>
    <source>
        <strain evidence="2">JP2019</strain>
    </source>
</reference>